<organism evidence="2 3">
    <name type="scientific">Roseibium aestuarii</name>
    <dbReference type="NCBI Taxonomy" id="2600299"/>
    <lineage>
        <taxon>Bacteria</taxon>
        <taxon>Pseudomonadati</taxon>
        <taxon>Pseudomonadota</taxon>
        <taxon>Alphaproteobacteria</taxon>
        <taxon>Hyphomicrobiales</taxon>
        <taxon>Stappiaceae</taxon>
        <taxon>Roseibium</taxon>
    </lineage>
</organism>
<evidence type="ECO:0000313" key="2">
    <source>
        <dbReference type="EMBL" id="MFD1696988.1"/>
    </source>
</evidence>
<proteinExistence type="inferred from homology"/>
<dbReference type="RefSeq" id="WP_149894207.1">
    <property type="nucleotide sequence ID" value="NZ_JBHUFA010000013.1"/>
</dbReference>
<gene>
    <name evidence="2" type="ORF">ACFSC7_15830</name>
</gene>
<dbReference type="Pfam" id="PF05114">
    <property type="entry name" value="MbnB_TglH_ChrH"/>
    <property type="match status" value="1"/>
</dbReference>
<evidence type="ECO:0000256" key="1">
    <source>
        <dbReference type="HAMAP-Rule" id="MF_00697"/>
    </source>
</evidence>
<dbReference type="InterPro" id="IPR036237">
    <property type="entry name" value="Xyl_isomerase-like_sf"/>
</dbReference>
<evidence type="ECO:0000313" key="3">
    <source>
        <dbReference type="Proteomes" id="UP001597327"/>
    </source>
</evidence>
<dbReference type="NCBIfam" id="NF003818">
    <property type="entry name" value="PRK05409.1"/>
    <property type="match status" value="1"/>
</dbReference>
<keyword evidence="3" id="KW-1185">Reference proteome</keyword>
<dbReference type="Gene3D" id="3.20.20.150">
    <property type="entry name" value="Divalent-metal-dependent TIM barrel enzymes"/>
    <property type="match status" value="1"/>
</dbReference>
<dbReference type="InterPro" id="IPR007801">
    <property type="entry name" value="MbnB/TglH/ChrH"/>
</dbReference>
<protein>
    <recommendedName>
        <fullName evidence="1">UPF0276 protein ACFSC7_15830</fullName>
    </recommendedName>
</protein>
<dbReference type="EMBL" id="JBHUFA010000013">
    <property type="protein sequence ID" value="MFD1696988.1"/>
    <property type="molecule type" value="Genomic_DNA"/>
</dbReference>
<dbReference type="SUPFAM" id="SSF51658">
    <property type="entry name" value="Xylose isomerase-like"/>
    <property type="match status" value="1"/>
</dbReference>
<name>A0ABW4JZT7_9HYPH</name>
<sequence>MSDLAGGLPAAAGLGLKPDHVREILEMRPAVGFFEVHAENFMGDGGMPHRQLSAIRELYPVSLHGVGLSIGGEDPLDKGHLARLKRLVERYAPAQFSEHLAWSTHEGTYFNDLLPLPYTEQTLARVCDHVDEVQEVLGLRMLLENPSTYVAFSETTLSETEFLAEIAGRTGCGLLLDVNNVHVSCVNQQWSPQDYLADFPMQHVGEIHLGGHAQDTDDLGRPLLIDSHDREVDAQVWALFADVIARHGSLPTLIEWDQALPDLPVLLDEARRAEAILSAHRLSGHRPSGHRLAADQEMRRAG</sequence>
<dbReference type="Proteomes" id="UP001597327">
    <property type="component" value="Unassembled WGS sequence"/>
</dbReference>
<dbReference type="PANTHER" id="PTHR42194">
    <property type="entry name" value="UPF0276 PROTEIN HI_1600"/>
    <property type="match status" value="1"/>
</dbReference>
<comment type="caution">
    <text evidence="2">The sequence shown here is derived from an EMBL/GenBank/DDBJ whole genome shotgun (WGS) entry which is preliminary data.</text>
</comment>
<accession>A0ABW4JZT7</accession>
<comment type="similarity">
    <text evidence="1">Belongs to the UPF0276 family.</text>
</comment>
<dbReference type="HAMAP" id="MF_00697">
    <property type="entry name" value="UPF0276"/>
    <property type="match status" value="1"/>
</dbReference>
<reference evidence="3" key="1">
    <citation type="journal article" date="2019" name="Int. J. Syst. Evol. Microbiol.">
        <title>The Global Catalogue of Microorganisms (GCM) 10K type strain sequencing project: providing services to taxonomists for standard genome sequencing and annotation.</title>
        <authorList>
            <consortium name="The Broad Institute Genomics Platform"/>
            <consortium name="The Broad Institute Genome Sequencing Center for Infectious Disease"/>
            <person name="Wu L."/>
            <person name="Ma J."/>
        </authorList>
    </citation>
    <scope>NUCLEOTIDE SEQUENCE [LARGE SCALE GENOMIC DNA]</scope>
    <source>
        <strain evidence="3">JCM 3369</strain>
    </source>
</reference>
<dbReference type="PANTHER" id="PTHR42194:SF1">
    <property type="entry name" value="UPF0276 PROTEIN HI_1600"/>
    <property type="match status" value="1"/>
</dbReference>